<accession>A0AAD9YHA7</accession>
<gene>
    <name evidence="1" type="ORF">CKAH01_05077</name>
</gene>
<dbReference type="AlphaFoldDB" id="A0AAD9YHA7"/>
<proteinExistence type="predicted"/>
<dbReference type="EMBL" id="VYYT01000146">
    <property type="protein sequence ID" value="KAK2763483.1"/>
    <property type="molecule type" value="Genomic_DNA"/>
</dbReference>
<evidence type="ECO:0000313" key="1">
    <source>
        <dbReference type="EMBL" id="KAK2763483.1"/>
    </source>
</evidence>
<name>A0AAD9YHA7_COLKA</name>
<reference evidence="1" key="1">
    <citation type="submission" date="2023-02" db="EMBL/GenBank/DDBJ databases">
        <title>Colletotrichum kahawae CIFC_Que2 genome sequencing and assembly.</title>
        <authorList>
            <person name="Baroncelli R."/>
        </authorList>
    </citation>
    <scope>NUCLEOTIDE SEQUENCE</scope>
    <source>
        <strain evidence="1">CIFC_Que2</strain>
    </source>
</reference>
<organism evidence="1 2">
    <name type="scientific">Colletotrichum kahawae</name>
    <name type="common">Coffee berry disease fungus</name>
    <dbReference type="NCBI Taxonomy" id="34407"/>
    <lineage>
        <taxon>Eukaryota</taxon>
        <taxon>Fungi</taxon>
        <taxon>Dikarya</taxon>
        <taxon>Ascomycota</taxon>
        <taxon>Pezizomycotina</taxon>
        <taxon>Sordariomycetes</taxon>
        <taxon>Hypocreomycetidae</taxon>
        <taxon>Glomerellales</taxon>
        <taxon>Glomerellaceae</taxon>
        <taxon>Colletotrichum</taxon>
        <taxon>Colletotrichum gloeosporioides species complex</taxon>
    </lineage>
</organism>
<evidence type="ECO:0000313" key="2">
    <source>
        <dbReference type="Proteomes" id="UP001281614"/>
    </source>
</evidence>
<dbReference type="Proteomes" id="UP001281614">
    <property type="component" value="Unassembled WGS sequence"/>
</dbReference>
<protein>
    <submittedName>
        <fullName evidence="1">Uncharacterized protein</fullName>
    </submittedName>
</protein>
<sequence length="151" mass="16603">MGRVVFRRQTALTSARMAAGPEPLSTFRTSGGSPSSHPSETLRCQLNGVRRIGCLPCCLGKRWLIGWVAAQESASCPRYCETCVFNCEKSILPDWTERSRCAASVIVDCSFDNGLRLACFPYALLRLLNITLIVEGCRGKVGGRLAFMKPR</sequence>
<comment type="caution">
    <text evidence="1">The sequence shown here is derived from an EMBL/GenBank/DDBJ whole genome shotgun (WGS) entry which is preliminary data.</text>
</comment>
<keyword evidence="2" id="KW-1185">Reference proteome</keyword>